<keyword evidence="2" id="KW-0614">Plasmid</keyword>
<dbReference type="EMBL" id="CP030762">
    <property type="protein sequence ID" value="AXA43782.1"/>
    <property type="molecule type" value="Genomic_DNA"/>
</dbReference>
<evidence type="ECO:0000256" key="1">
    <source>
        <dbReference type="SAM" id="MobiDB-lite"/>
    </source>
</evidence>
<organism evidence="2 3">
    <name type="scientific">Rhizobium leguminosarum</name>
    <dbReference type="NCBI Taxonomy" id="384"/>
    <lineage>
        <taxon>Bacteria</taxon>
        <taxon>Pseudomonadati</taxon>
        <taxon>Pseudomonadota</taxon>
        <taxon>Alphaproteobacteria</taxon>
        <taxon>Hyphomicrobiales</taxon>
        <taxon>Rhizobiaceae</taxon>
        <taxon>Rhizobium/Agrobacterium group</taxon>
        <taxon>Rhizobium</taxon>
    </lineage>
</organism>
<name>A0A2Z4YTN8_RHILE</name>
<reference evidence="2 3" key="1">
    <citation type="submission" date="2018-07" db="EMBL/GenBank/DDBJ databases">
        <title>Rhizobium leguminosarum strain:ATCC 14479 Genome sequencing and assembly.</title>
        <authorList>
            <person name="Chakraborty R."/>
        </authorList>
    </citation>
    <scope>NUCLEOTIDE SEQUENCE [LARGE SCALE GENOMIC DNA]</scope>
    <source>
        <strain evidence="2 3">ATCC 14479</strain>
        <plasmid evidence="3">Plasmid unnamed2</plasmid>
    </source>
</reference>
<dbReference type="Proteomes" id="UP000251166">
    <property type="component" value="Plasmid unnamed2"/>
</dbReference>
<feature type="compositionally biased region" description="Basic residues" evidence="1">
    <location>
        <begin position="45"/>
        <end position="60"/>
    </location>
</feature>
<sequence length="158" mass="17138">MSISQTPDIQTLTNQINETLAKFNSPAVDPAALVEEQAKNICGRRGGHASRQQRRLRRRRDAAGIVPRGFHTAPNDVCRRDPCPQGPCRTCEMALNESREITSMAAAASETAFSIAQPPGGTTTMNGNKQAAGVYPVPKQWAERAFHQGSPTSETAFF</sequence>
<accession>A0A2Z4YTN8</accession>
<evidence type="ECO:0000313" key="3">
    <source>
        <dbReference type="Proteomes" id="UP000251166"/>
    </source>
</evidence>
<dbReference type="RefSeq" id="WP_233938787.1">
    <property type="nucleotide sequence ID" value="NZ_CP030762.1"/>
</dbReference>
<dbReference type="AlphaFoldDB" id="A0A2Z4YTN8"/>
<proteinExistence type="predicted"/>
<feature type="region of interest" description="Disordered" evidence="1">
    <location>
        <begin position="43"/>
        <end position="63"/>
    </location>
</feature>
<evidence type="ECO:0000313" key="2">
    <source>
        <dbReference type="EMBL" id="AXA43782.1"/>
    </source>
</evidence>
<protein>
    <submittedName>
        <fullName evidence="2">Uncharacterized protein</fullName>
    </submittedName>
</protein>
<gene>
    <name evidence="2" type="ORF">DLJ82_7537</name>
</gene>
<geneLocation type="plasmid" evidence="2 3">
    <name>unnamed2</name>
</geneLocation>